<dbReference type="InterPro" id="IPR013094">
    <property type="entry name" value="AB_hydrolase_3"/>
</dbReference>
<gene>
    <name evidence="3" type="ORF">H6A13_05280</name>
</gene>
<dbReference type="Gene3D" id="3.40.50.1820">
    <property type="entry name" value="alpha/beta hydrolase"/>
    <property type="match status" value="1"/>
</dbReference>
<feature type="domain" description="Alpha/beta hydrolase fold-3" evidence="2">
    <location>
        <begin position="94"/>
        <end position="302"/>
    </location>
</feature>
<reference evidence="3" key="2">
    <citation type="journal article" date="2021" name="Sci. Rep.">
        <title>The distribution of antibiotic resistance genes in chicken gut microbiota commensals.</title>
        <authorList>
            <person name="Juricova H."/>
            <person name="Matiasovicova J."/>
            <person name="Kubasova T."/>
            <person name="Cejkova D."/>
            <person name="Rychlik I."/>
        </authorList>
    </citation>
    <scope>NUCLEOTIDE SEQUENCE</scope>
    <source>
        <strain evidence="3">An420c</strain>
    </source>
</reference>
<dbReference type="RefSeq" id="WP_204908559.1">
    <property type="nucleotide sequence ID" value="NZ_JACJLV010000012.1"/>
</dbReference>
<reference evidence="3" key="1">
    <citation type="submission" date="2020-08" db="EMBL/GenBank/DDBJ databases">
        <authorList>
            <person name="Cejkova D."/>
            <person name="Kubasova T."/>
            <person name="Jahodarova E."/>
            <person name="Rychlik I."/>
        </authorList>
    </citation>
    <scope>NUCLEOTIDE SEQUENCE</scope>
    <source>
        <strain evidence="3">An420c</strain>
    </source>
</reference>
<organism evidence="3 4">
    <name type="scientific">Mordavella massiliensis</name>
    <dbReference type="NCBI Taxonomy" id="1871024"/>
    <lineage>
        <taxon>Bacteria</taxon>
        <taxon>Bacillati</taxon>
        <taxon>Bacillota</taxon>
        <taxon>Clostridia</taxon>
        <taxon>Eubacteriales</taxon>
        <taxon>Clostridiaceae</taxon>
        <taxon>Mordavella</taxon>
    </lineage>
</organism>
<dbReference type="Proteomes" id="UP000713880">
    <property type="component" value="Unassembled WGS sequence"/>
</dbReference>
<sequence length="324" mass="36641">MAIYRKYLEPSYGPVAPEVEIMAPQVMDMEHKKAWRRQSDYESLALMTAAYRKCNCYPQVMRVLTEDVLLDSGNGPFRVRIYLPPEAAVKRPVLVYCHGGSFSFNSIEVYEYVCRYLCMAGNLIVVAPDYHLAPEFRFPKGLEESYETLKWAEAHAEEYGGDPENLNVGGDSSGGNFAAVLSMLARDRKGPKIRRQFLVYPLVCNYAEEVTRSEELYGRGHFLDYRCVDDPMAPYFNREKERKDPLASPLLAKDLTGLPPACLVLAGCDPLLDQGLMYAARLEDAGVPVECYVMEGMLHGFFNWTYGKSFEALGLGARFLNQRL</sequence>
<evidence type="ECO:0000313" key="3">
    <source>
        <dbReference type="EMBL" id="MBM6826515.1"/>
    </source>
</evidence>
<proteinExistence type="predicted"/>
<dbReference type="InterPro" id="IPR050300">
    <property type="entry name" value="GDXG_lipolytic_enzyme"/>
</dbReference>
<evidence type="ECO:0000256" key="1">
    <source>
        <dbReference type="ARBA" id="ARBA00022801"/>
    </source>
</evidence>
<dbReference type="InterPro" id="IPR029058">
    <property type="entry name" value="AB_hydrolase_fold"/>
</dbReference>
<dbReference type="PANTHER" id="PTHR48081:SF8">
    <property type="entry name" value="ALPHA_BETA HYDROLASE FOLD-3 DOMAIN-CONTAINING PROTEIN-RELATED"/>
    <property type="match status" value="1"/>
</dbReference>
<evidence type="ECO:0000313" key="4">
    <source>
        <dbReference type="Proteomes" id="UP000713880"/>
    </source>
</evidence>
<dbReference type="AlphaFoldDB" id="A0A938X0Y4"/>
<dbReference type="EMBL" id="JACJLV010000012">
    <property type="protein sequence ID" value="MBM6826515.1"/>
    <property type="molecule type" value="Genomic_DNA"/>
</dbReference>
<dbReference type="SUPFAM" id="SSF53474">
    <property type="entry name" value="alpha/beta-Hydrolases"/>
    <property type="match status" value="1"/>
</dbReference>
<accession>A0A938X0Y4</accession>
<dbReference type="GO" id="GO:0016787">
    <property type="term" value="F:hydrolase activity"/>
    <property type="evidence" value="ECO:0007669"/>
    <property type="project" value="UniProtKB-KW"/>
</dbReference>
<protein>
    <submittedName>
        <fullName evidence="3">Alpha/beta hydrolase</fullName>
    </submittedName>
</protein>
<dbReference type="PANTHER" id="PTHR48081">
    <property type="entry name" value="AB HYDROLASE SUPERFAMILY PROTEIN C4A8.06C"/>
    <property type="match status" value="1"/>
</dbReference>
<keyword evidence="1 3" id="KW-0378">Hydrolase</keyword>
<evidence type="ECO:0000259" key="2">
    <source>
        <dbReference type="Pfam" id="PF07859"/>
    </source>
</evidence>
<dbReference type="Pfam" id="PF07859">
    <property type="entry name" value="Abhydrolase_3"/>
    <property type="match status" value="1"/>
</dbReference>
<comment type="caution">
    <text evidence="3">The sequence shown here is derived from an EMBL/GenBank/DDBJ whole genome shotgun (WGS) entry which is preliminary data.</text>
</comment>
<keyword evidence="4" id="KW-1185">Reference proteome</keyword>
<name>A0A938X0Y4_9CLOT</name>